<evidence type="ECO:0000256" key="1">
    <source>
        <dbReference type="ARBA" id="ARBA00004442"/>
    </source>
</evidence>
<comment type="subcellular location">
    <subcellularLocation>
        <location evidence="1">Cell outer membrane</location>
    </subcellularLocation>
</comment>
<dbReference type="InterPro" id="IPR036737">
    <property type="entry name" value="OmpA-like_sf"/>
</dbReference>
<dbReference type="PANTHER" id="PTHR30329:SF21">
    <property type="entry name" value="LIPOPROTEIN YIAD-RELATED"/>
    <property type="match status" value="1"/>
</dbReference>
<evidence type="ECO:0000313" key="9">
    <source>
        <dbReference type="Proteomes" id="UP001485226"/>
    </source>
</evidence>
<dbReference type="PROSITE" id="PS51123">
    <property type="entry name" value="OMPA_2"/>
    <property type="match status" value="1"/>
</dbReference>
<dbReference type="InterPro" id="IPR043781">
    <property type="entry name" value="DUF5723"/>
</dbReference>
<dbReference type="InterPro" id="IPR006665">
    <property type="entry name" value="OmpA-like"/>
</dbReference>
<evidence type="ECO:0000256" key="4">
    <source>
        <dbReference type="ARBA" id="ARBA00023237"/>
    </source>
</evidence>
<protein>
    <submittedName>
        <fullName evidence="8">DUF5723 family protein</fullName>
    </submittedName>
</protein>
<dbReference type="Gene3D" id="4.10.1080.10">
    <property type="entry name" value="TSP type-3 repeat"/>
    <property type="match status" value="1"/>
</dbReference>
<dbReference type="PROSITE" id="PS01068">
    <property type="entry name" value="OMPA_1"/>
    <property type="match status" value="1"/>
</dbReference>
<dbReference type="Pfam" id="PF18990">
    <property type="entry name" value="DUF5723"/>
    <property type="match status" value="1"/>
</dbReference>
<reference evidence="8 9" key="1">
    <citation type="submission" date="2024-04" db="EMBL/GenBank/DDBJ databases">
        <title>Flavobacterium sp. DGU38 16S ribosomal RNA gene Genome sequencing and assembly.</title>
        <authorList>
            <person name="Park S."/>
        </authorList>
    </citation>
    <scope>NUCLEOTIDE SEQUENCE [LARGE SCALE GENOMIC DNA]</scope>
    <source>
        <strain evidence="8 9">DGU38</strain>
    </source>
</reference>
<dbReference type="PANTHER" id="PTHR30329">
    <property type="entry name" value="STATOR ELEMENT OF FLAGELLAR MOTOR COMPLEX"/>
    <property type="match status" value="1"/>
</dbReference>
<dbReference type="Pfam" id="PF00691">
    <property type="entry name" value="OmpA"/>
    <property type="match status" value="1"/>
</dbReference>
<dbReference type="InterPro" id="IPR050330">
    <property type="entry name" value="Bact_OuterMem_StrucFunc"/>
</dbReference>
<name>A0ABU9IKH9_9FLAO</name>
<gene>
    <name evidence="8" type="ORF">AAEO57_01465</name>
</gene>
<evidence type="ECO:0000259" key="7">
    <source>
        <dbReference type="PROSITE" id="PS51123"/>
    </source>
</evidence>
<feature type="domain" description="OmpA-like" evidence="7">
    <location>
        <begin position="606"/>
        <end position="727"/>
    </location>
</feature>
<evidence type="ECO:0000256" key="2">
    <source>
        <dbReference type="ARBA" id="ARBA00022729"/>
    </source>
</evidence>
<keyword evidence="3 5" id="KW-0472">Membrane</keyword>
<dbReference type="RefSeq" id="WP_341688772.1">
    <property type="nucleotide sequence ID" value="NZ_JBBYHS010000001.1"/>
</dbReference>
<feature type="signal peptide" evidence="6">
    <location>
        <begin position="1"/>
        <end position="19"/>
    </location>
</feature>
<proteinExistence type="predicted"/>
<dbReference type="Proteomes" id="UP001485226">
    <property type="component" value="Unassembled WGS sequence"/>
</dbReference>
<dbReference type="Gene3D" id="3.30.1330.60">
    <property type="entry name" value="OmpA-like domain"/>
    <property type="match status" value="1"/>
</dbReference>
<accession>A0ABU9IKH9</accession>
<dbReference type="CDD" id="cd07185">
    <property type="entry name" value="OmpA_C-like"/>
    <property type="match status" value="1"/>
</dbReference>
<evidence type="ECO:0000256" key="3">
    <source>
        <dbReference type="ARBA" id="ARBA00023136"/>
    </source>
</evidence>
<keyword evidence="2 6" id="KW-0732">Signal</keyword>
<dbReference type="InterPro" id="IPR006664">
    <property type="entry name" value="OMP_bac"/>
</dbReference>
<evidence type="ECO:0000313" key="8">
    <source>
        <dbReference type="EMBL" id="MEL1252428.1"/>
    </source>
</evidence>
<evidence type="ECO:0000256" key="5">
    <source>
        <dbReference type="PROSITE-ProRule" id="PRU00473"/>
    </source>
</evidence>
<comment type="caution">
    <text evidence="8">The sequence shown here is derived from an EMBL/GenBank/DDBJ whole genome shotgun (WGS) entry which is preliminary data.</text>
</comment>
<feature type="chain" id="PRO_5046042014" evidence="6">
    <location>
        <begin position="20"/>
        <end position="727"/>
    </location>
</feature>
<dbReference type="InterPro" id="IPR028974">
    <property type="entry name" value="TSP_type-3_rpt"/>
</dbReference>
<dbReference type="Pfam" id="PF02412">
    <property type="entry name" value="TSP_3"/>
    <property type="match status" value="2"/>
</dbReference>
<evidence type="ECO:0000256" key="6">
    <source>
        <dbReference type="SAM" id="SignalP"/>
    </source>
</evidence>
<dbReference type="SUPFAM" id="SSF103088">
    <property type="entry name" value="OmpA-like"/>
    <property type="match status" value="1"/>
</dbReference>
<organism evidence="8 9">
    <name type="scientific">Flavobacterium calami</name>
    <dbReference type="NCBI Taxonomy" id="3139144"/>
    <lineage>
        <taxon>Bacteria</taxon>
        <taxon>Pseudomonadati</taxon>
        <taxon>Bacteroidota</taxon>
        <taxon>Flavobacteriia</taxon>
        <taxon>Flavobacteriales</taxon>
        <taxon>Flavobacteriaceae</taxon>
        <taxon>Flavobacterium</taxon>
    </lineage>
</organism>
<dbReference type="InterPro" id="IPR003367">
    <property type="entry name" value="Thrombospondin_3-like_rpt"/>
</dbReference>
<dbReference type="InterPro" id="IPR006690">
    <property type="entry name" value="OMPA-like_CS"/>
</dbReference>
<keyword evidence="9" id="KW-1185">Reference proteome</keyword>
<sequence>MKKKLLVLLILVTSFAARAQSYLGYFHDNYAGVQSVLFNPASIADSRFKTDINVFSVSSSVGNDLYGVKLLDVFKDGYDFDSQAKMTPSNKNNGIINVDFMGPSFMFNIAPKHSLAFFTRARAITNLRDVNGNLVDQVKDGLDDASNFNFDAGSPNGVSHGWGEVGLSYAAVLYQNGQHFLKGGITAKYLQGVANGYIQGRNGKVAFVENTTTPENSVLITEGQLTVGGSQDWENNEDYEFDINSSGFGADFGLVYEWRPDYEKYDVSKAKPADNNFRDLNKYKLRFGFSVTDVGSINYKKGKQDTYDITGVVTQDMIDNADNLYDFLDDHYTKIATAKGAKTNLPTALHADVDWNIHNKFYLNLNGDISMVSNTKLNAVSIADRVSLTPRYESRWFSFFVPVSWMEYSGMQVGSGLRVGTFFVGSGSVLTNLVSKESKAADFYVGVKIPVYQKKFKDTDEDGIIDKEDACKDVAGPVENNGCPWPDKDGDKVLDKDDACPDVAGPVENKGCPWKDSDGDTLLDNVDACPTVAGPVENKGCPWPDTDGDSVLDKDDACPDVAGLVENKGCPVLDADKDGIPDSEDNCPILAGPKENKGCPEVNKATLEQLRVEAKSIFFPTGKSTLDVADKGENSGRLDAIKEILRNYPNAKFAVNGHTDNVGNAKANQKLSEQRAKAVMDALIAKGVNPANLTSNGYGSTKPVKSNKTAAGRAENRRTEIVYLGNL</sequence>
<dbReference type="SUPFAM" id="SSF103647">
    <property type="entry name" value="TSP type-3 repeat"/>
    <property type="match status" value="2"/>
</dbReference>
<dbReference type="PRINTS" id="PR01021">
    <property type="entry name" value="OMPADOMAIN"/>
</dbReference>
<dbReference type="EMBL" id="JBBYHS010000001">
    <property type="protein sequence ID" value="MEL1252428.1"/>
    <property type="molecule type" value="Genomic_DNA"/>
</dbReference>
<keyword evidence="4" id="KW-0998">Cell outer membrane</keyword>